<dbReference type="GO" id="GO:0005886">
    <property type="term" value="C:plasma membrane"/>
    <property type="evidence" value="ECO:0007669"/>
    <property type="project" value="TreeGrafter"/>
</dbReference>
<keyword evidence="5" id="KW-1185">Reference proteome</keyword>
<feature type="compositionally biased region" description="Basic residues" evidence="3">
    <location>
        <begin position="610"/>
        <end position="622"/>
    </location>
</feature>
<reference evidence="4" key="1">
    <citation type="submission" date="2020-07" db="EMBL/GenBank/DDBJ databases">
        <title>Genome sequence and genetic diversity analysis of an under-domesticated orphan crop, white fonio (Digitaria exilis).</title>
        <authorList>
            <person name="Bennetzen J.L."/>
            <person name="Chen S."/>
            <person name="Ma X."/>
            <person name="Wang X."/>
            <person name="Yssel A.E.J."/>
            <person name="Chaluvadi S.R."/>
            <person name="Johnson M."/>
            <person name="Gangashetty P."/>
            <person name="Hamidou F."/>
            <person name="Sanogo M.D."/>
            <person name="Zwaenepoel A."/>
            <person name="Wallace J."/>
            <person name="Van De Peer Y."/>
            <person name="Van Deynze A."/>
        </authorList>
    </citation>
    <scope>NUCLEOTIDE SEQUENCE</scope>
    <source>
        <tissue evidence="4">Leaves</tissue>
    </source>
</reference>
<dbReference type="Proteomes" id="UP000636709">
    <property type="component" value="Unassembled WGS sequence"/>
</dbReference>
<feature type="compositionally biased region" description="Polar residues" evidence="3">
    <location>
        <begin position="563"/>
        <end position="573"/>
    </location>
</feature>
<comment type="caution">
    <text evidence="4">The sequence shown here is derived from an EMBL/GenBank/DDBJ whole genome shotgun (WGS) entry which is preliminary data.</text>
</comment>
<feature type="compositionally biased region" description="Basic and acidic residues" evidence="3">
    <location>
        <begin position="632"/>
        <end position="641"/>
    </location>
</feature>
<feature type="region of interest" description="Disordered" evidence="3">
    <location>
        <begin position="693"/>
        <end position="716"/>
    </location>
</feature>
<keyword evidence="1" id="KW-0677">Repeat</keyword>
<feature type="compositionally biased region" description="Basic and acidic residues" evidence="3">
    <location>
        <begin position="588"/>
        <end position="605"/>
    </location>
</feature>
<organism evidence="4 5">
    <name type="scientific">Digitaria exilis</name>
    <dbReference type="NCBI Taxonomy" id="1010633"/>
    <lineage>
        <taxon>Eukaryota</taxon>
        <taxon>Viridiplantae</taxon>
        <taxon>Streptophyta</taxon>
        <taxon>Embryophyta</taxon>
        <taxon>Tracheophyta</taxon>
        <taxon>Spermatophyta</taxon>
        <taxon>Magnoliopsida</taxon>
        <taxon>Liliopsida</taxon>
        <taxon>Poales</taxon>
        <taxon>Poaceae</taxon>
        <taxon>PACMAD clade</taxon>
        <taxon>Panicoideae</taxon>
        <taxon>Panicodae</taxon>
        <taxon>Paniceae</taxon>
        <taxon>Anthephorinae</taxon>
        <taxon>Digitaria</taxon>
    </lineage>
</organism>
<dbReference type="OrthoDB" id="5314041at2759"/>
<evidence type="ECO:0000256" key="3">
    <source>
        <dbReference type="SAM" id="MobiDB-lite"/>
    </source>
</evidence>
<gene>
    <name evidence="4" type="ORF">HU200_062344</name>
</gene>
<evidence type="ECO:0000313" key="5">
    <source>
        <dbReference type="Proteomes" id="UP000636709"/>
    </source>
</evidence>
<feature type="region of interest" description="Disordered" evidence="3">
    <location>
        <begin position="561"/>
        <end position="643"/>
    </location>
</feature>
<dbReference type="InterPro" id="IPR036770">
    <property type="entry name" value="Ankyrin_rpt-contain_sf"/>
</dbReference>
<evidence type="ECO:0000256" key="1">
    <source>
        <dbReference type="ARBA" id="ARBA00022737"/>
    </source>
</evidence>
<protein>
    <submittedName>
        <fullName evidence="4">Uncharacterized protein</fullName>
    </submittedName>
</protein>
<dbReference type="PANTHER" id="PTHR24186">
    <property type="entry name" value="PROTEIN PHOSPHATASE 1 REGULATORY SUBUNIT"/>
    <property type="match status" value="1"/>
</dbReference>
<dbReference type="PANTHER" id="PTHR24186:SF38">
    <property type="entry name" value="ANKYRIN REPEAT FAMILY PROTEIN"/>
    <property type="match status" value="1"/>
</dbReference>
<keyword evidence="2" id="KW-0040">ANK repeat</keyword>
<evidence type="ECO:0000256" key="2">
    <source>
        <dbReference type="ARBA" id="ARBA00023043"/>
    </source>
</evidence>
<dbReference type="InterPro" id="IPR002110">
    <property type="entry name" value="Ankyrin_rpt"/>
</dbReference>
<dbReference type="Pfam" id="PF00023">
    <property type="entry name" value="Ank"/>
    <property type="match status" value="1"/>
</dbReference>
<accession>A0A835A5I5</accession>
<dbReference type="AlphaFoldDB" id="A0A835A5I5"/>
<evidence type="ECO:0000313" key="4">
    <source>
        <dbReference type="EMBL" id="KAF8652916.1"/>
    </source>
</evidence>
<dbReference type="SUPFAM" id="SSF48403">
    <property type="entry name" value="Ankyrin repeat"/>
    <property type="match status" value="1"/>
</dbReference>
<sequence>MESELRVWSGTLYSPLAGTSTSSELEEEIRKASLYKHAQPAKAPELLKESSPPNHTVPPRFCIIANRKPTFQCSFLVLASGHAQCPSPLSLSSLSLWATPSMAMFHLSFPVLSLLKRFPVVSPLMQGHHQSCYFPLRWESTGDQWWYASPIDWAAADGHYDIVRQLLHLDPNLLIKLTSLRRIRRLEALWDDDARFADAARHRASVARSLLRECECRNHRPAGGGENTLLRAGYGGWVLYAAASAGDVAFVRELLERDPLLVFGEGEYGVTDMFYAAARGGSADVFRLLLDHAMSPRCSTNCRDWEGGSGRGSVFRLEMMSRAVHAAARGGSVEMLRELLEEGRSSVSVYLDVRGSTVLHAAAGRGQLQVRHLLPAYRGHQPVVEALVAASPSTLSAVNNAGDTFLHSAVAGFRTPGFRRLDRQLELMRYLIRERSADIQKIINSRNDAGLTALHLAVLGCAHPDLVELLMTTPSIDLNAEDANGMTALALLKQQLRSATSDRLIKQIVSAGGVLNSSILRTRSAIASQIKMQGGIASSPGTTFKVSDAEIFLFSGIGAAESQRPSSCSSNGNDGPAQVDANGAENHGSSEKRLSSATRAKDRLKMMLRWPRHKEKMPKTPKKSAESSPLESIKRLSEHGVETPAPLRQKFTKTTALNGKRTLAVKSSTPSSSATKKKLNTKLIHGIMEAMPQLAPSSAARSQSPSDTLPRSSLSSTPLPLAKLKDICLDDEVTVVTPQVVRLKDMVLDSDDDPSCSNSSSIDDGCGVTEEGTARKHGCGNGRLINICFGAQGLTVEDTVSGQPTSKMFKQQCLRVS</sequence>
<name>A0A835A5I5_9POAL</name>
<proteinExistence type="predicted"/>
<dbReference type="EMBL" id="JACEFO010002629">
    <property type="protein sequence ID" value="KAF8652916.1"/>
    <property type="molecule type" value="Genomic_DNA"/>
</dbReference>
<dbReference type="SMART" id="SM00248">
    <property type="entry name" value="ANK"/>
    <property type="match status" value="8"/>
</dbReference>
<dbReference type="Gene3D" id="1.25.40.20">
    <property type="entry name" value="Ankyrin repeat-containing domain"/>
    <property type="match status" value="1"/>
</dbReference>